<comment type="caution">
    <text evidence="3">The sequence shown here is derived from an EMBL/GenBank/DDBJ whole genome shotgun (WGS) entry which is preliminary data.</text>
</comment>
<accession>A0A7W9W9I5</accession>
<dbReference type="PROSITE" id="PS50914">
    <property type="entry name" value="BON"/>
    <property type="match status" value="1"/>
</dbReference>
<dbReference type="EMBL" id="JACHGW010000006">
    <property type="protein sequence ID" value="MBB6053250.1"/>
    <property type="molecule type" value="Genomic_DNA"/>
</dbReference>
<dbReference type="Pfam" id="PF04972">
    <property type="entry name" value="BON"/>
    <property type="match status" value="1"/>
</dbReference>
<sequence>MIHTENILRHSIGATLALLTLGMVSGCKNTGEGMSKDTEIAKQSASAETEKAGENAAKMANSAGEIAKGAGQNVTGALEVTPLIKTAITADTELNDAKNKIDIDTKDGIVHIKGHVSSNALKAKATKIATEKIKENQGTDKVMNQLLVQP</sequence>
<reference evidence="3 4" key="1">
    <citation type="submission" date="2020-08" db="EMBL/GenBank/DDBJ databases">
        <title>Genomic Encyclopedia of Type Strains, Phase IV (KMG-IV): sequencing the most valuable type-strain genomes for metagenomic binning, comparative biology and taxonomic classification.</title>
        <authorList>
            <person name="Goeker M."/>
        </authorList>
    </citation>
    <scope>NUCLEOTIDE SEQUENCE [LARGE SCALE GENOMIC DNA]</scope>
    <source>
        <strain evidence="3 4">DSM 23562</strain>
    </source>
</reference>
<feature type="domain" description="BON" evidence="2">
    <location>
        <begin position="76"/>
        <end position="150"/>
    </location>
</feature>
<dbReference type="RefSeq" id="WP_184203350.1">
    <property type="nucleotide sequence ID" value="NZ_JACHGW010000006.1"/>
</dbReference>
<gene>
    <name evidence="3" type="ORF">HNQ39_005084</name>
</gene>
<dbReference type="Gene3D" id="3.30.1340.30">
    <property type="match status" value="1"/>
</dbReference>
<dbReference type="AlphaFoldDB" id="A0A7W9W9I5"/>
<evidence type="ECO:0000313" key="4">
    <source>
        <dbReference type="Proteomes" id="UP000520814"/>
    </source>
</evidence>
<dbReference type="Proteomes" id="UP000520814">
    <property type="component" value="Unassembled WGS sequence"/>
</dbReference>
<keyword evidence="4" id="KW-1185">Reference proteome</keyword>
<proteinExistence type="predicted"/>
<evidence type="ECO:0000313" key="3">
    <source>
        <dbReference type="EMBL" id="MBB6053250.1"/>
    </source>
</evidence>
<evidence type="ECO:0000259" key="2">
    <source>
        <dbReference type="PROSITE" id="PS50914"/>
    </source>
</evidence>
<feature type="region of interest" description="Disordered" evidence="1">
    <location>
        <begin position="32"/>
        <end position="56"/>
    </location>
</feature>
<evidence type="ECO:0000256" key="1">
    <source>
        <dbReference type="SAM" id="MobiDB-lite"/>
    </source>
</evidence>
<name>A0A7W9W9I5_ARMRO</name>
<protein>
    <submittedName>
        <fullName evidence="3">Osmotically-inducible protein OsmY</fullName>
    </submittedName>
</protein>
<organism evidence="3 4">
    <name type="scientific">Armatimonas rosea</name>
    <dbReference type="NCBI Taxonomy" id="685828"/>
    <lineage>
        <taxon>Bacteria</taxon>
        <taxon>Bacillati</taxon>
        <taxon>Armatimonadota</taxon>
        <taxon>Armatimonadia</taxon>
        <taxon>Armatimonadales</taxon>
        <taxon>Armatimonadaceae</taxon>
        <taxon>Armatimonas</taxon>
    </lineage>
</organism>
<dbReference type="InterPro" id="IPR007055">
    <property type="entry name" value="BON_dom"/>
</dbReference>